<sequence length="250" mass="27704">MPPPNTFTSDTFGARQPFTSDAFGFNDGREVGLRDYIFSRPDVETKLRNDPQAVIDAISEHNAKKGMITLGRAKIDKCNDLLSKLDPPPKTLVELGCYVGMSAIGWGDSLKKLNESTSETCKVFTTELDETIASVARDLIALAGLDDVVTVLDGPAAETIRKIKTEGQIDTVDVMFFDHWQEAYLPDLKECENLRVLRKGTLILADNTDVPGTPDFNQYLEDSNKYHVERYETEAKMAKIVLAATVIEVP</sequence>
<evidence type="ECO:0000256" key="1">
    <source>
        <dbReference type="ARBA" id="ARBA00012880"/>
    </source>
</evidence>
<protein>
    <recommendedName>
        <fullName evidence="1">catechol O-methyltransferase</fullName>
        <ecNumber evidence="1">2.1.1.6</ecNumber>
    </recommendedName>
</protein>
<evidence type="ECO:0000313" key="8">
    <source>
        <dbReference type="Proteomes" id="UP000053342"/>
    </source>
</evidence>
<dbReference type="GO" id="GO:0008171">
    <property type="term" value="F:O-methyltransferase activity"/>
    <property type="evidence" value="ECO:0007669"/>
    <property type="project" value="InterPro"/>
</dbReference>
<dbReference type="STRING" id="215243.A0A0D2C5K0"/>
<dbReference type="InterPro" id="IPR002935">
    <property type="entry name" value="SAM_O-MeTrfase"/>
</dbReference>
<evidence type="ECO:0000256" key="4">
    <source>
        <dbReference type="ARBA" id="ARBA00022691"/>
    </source>
</evidence>
<keyword evidence="3" id="KW-0808">Transferase</keyword>
<dbReference type="Gene3D" id="3.40.50.150">
    <property type="entry name" value="Vaccinia Virus protein VP39"/>
    <property type="match status" value="1"/>
</dbReference>
<evidence type="ECO:0000256" key="5">
    <source>
        <dbReference type="ARBA" id="ARBA00022939"/>
    </source>
</evidence>
<dbReference type="EC" id="2.1.1.6" evidence="1"/>
<dbReference type="SUPFAM" id="SSF53335">
    <property type="entry name" value="S-adenosyl-L-methionine-dependent methyltransferases"/>
    <property type="match status" value="1"/>
</dbReference>
<dbReference type="Pfam" id="PF13578">
    <property type="entry name" value="Methyltransf_24"/>
    <property type="match status" value="1"/>
</dbReference>
<organism evidence="7 8">
    <name type="scientific">Exophiala oligosperma</name>
    <dbReference type="NCBI Taxonomy" id="215243"/>
    <lineage>
        <taxon>Eukaryota</taxon>
        <taxon>Fungi</taxon>
        <taxon>Dikarya</taxon>
        <taxon>Ascomycota</taxon>
        <taxon>Pezizomycotina</taxon>
        <taxon>Eurotiomycetes</taxon>
        <taxon>Chaetothyriomycetidae</taxon>
        <taxon>Chaetothyriales</taxon>
        <taxon>Herpotrichiellaceae</taxon>
        <taxon>Exophiala</taxon>
    </lineage>
</organism>
<dbReference type="InterPro" id="IPR029063">
    <property type="entry name" value="SAM-dependent_MTases_sf"/>
</dbReference>
<evidence type="ECO:0000256" key="2">
    <source>
        <dbReference type="ARBA" id="ARBA00022603"/>
    </source>
</evidence>
<dbReference type="OrthoDB" id="186626at2759"/>
<evidence type="ECO:0000256" key="3">
    <source>
        <dbReference type="ARBA" id="ARBA00022679"/>
    </source>
</evidence>
<gene>
    <name evidence="7" type="ORF">PV06_03460</name>
</gene>
<evidence type="ECO:0000256" key="6">
    <source>
        <dbReference type="ARBA" id="ARBA00023453"/>
    </source>
</evidence>
<keyword evidence="4" id="KW-0949">S-adenosyl-L-methionine</keyword>
<dbReference type="EMBL" id="KN847334">
    <property type="protein sequence ID" value="KIW45037.1"/>
    <property type="molecule type" value="Genomic_DNA"/>
</dbReference>
<comment type="similarity">
    <text evidence="6">Belongs to the class I-like SAM-binding methyltransferase superfamily. Cation-dependent O-methyltransferase family.</text>
</comment>
<proteinExistence type="inferred from homology"/>
<dbReference type="Proteomes" id="UP000053342">
    <property type="component" value="Unassembled WGS sequence"/>
</dbReference>
<dbReference type="PANTHER" id="PTHR43836:SF2">
    <property type="entry name" value="CATECHOL O-METHYLTRANSFERASE 1-RELATED"/>
    <property type="match status" value="1"/>
</dbReference>
<accession>A0A0D2C5K0</accession>
<dbReference type="RefSeq" id="XP_016265253.1">
    <property type="nucleotide sequence ID" value="XM_016404248.1"/>
</dbReference>
<keyword evidence="5" id="KW-0128">Catecholamine metabolism</keyword>
<name>A0A0D2C5K0_9EURO</name>
<dbReference type="GO" id="GO:0006584">
    <property type="term" value="P:catecholamine metabolic process"/>
    <property type="evidence" value="ECO:0007669"/>
    <property type="project" value="UniProtKB-KW"/>
</dbReference>
<dbReference type="PROSITE" id="PS51682">
    <property type="entry name" value="SAM_OMT_I"/>
    <property type="match status" value="1"/>
</dbReference>
<reference evidence="7 8" key="1">
    <citation type="submission" date="2015-01" db="EMBL/GenBank/DDBJ databases">
        <title>The Genome Sequence of Exophiala oligosperma CBS72588.</title>
        <authorList>
            <consortium name="The Broad Institute Genomics Platform"/>
            <person name="Cuomo C."/>
            <person name="de Hoog S."/>
            <person name="Gorbushina A."/>
            <person name="Stielow B."/>
            <person name="Teixiera M."/>
            <person name="Abouelleil A."/>
            <person name="Chapman S.B."/>
            <person name="Priest M."/>
            <person name="Young S.K."/>
            <person name="Wortman J."/>
            <person name="Nusbaum C."/>
            <person name="Birren B."/>
        </authorList>
    </citation>
    <scope>NUCLEOTIDE SEQUENCE [LARGE SCALE GENOMIC DNA]</scope>
    <source>
        <strain evidence="7 8">CBS 72588</strain>
    </source>
</reference>
<dbReference type="PANTHER" id="PTHR43836">
    <property type="entry name" value="CATECHOL O-METHYLTRANSFERASE 1-RELATED"/>
    <property type="match status" value="1"/>
</dbReference>
<dbReference type="VEuPathDB" id="FungiDB:PV06_03460"/>
<dbReference type="AlphaFoldDB" id="A0A0D2C5K0"/>
<keyword evidence="8" id="KW-1185">Reference proteome</keyword>
<dbReference type="GO" id="GO:0032259">
    <property type="term" value="P:methylation"/>
    <property type="evidence" value="ECO:0007669"/>
    <property type="project" value="UniProtKB-KW"/>
</dbReference>
<dbReference type="HOGENOM" id="CLU_050461_4_0_1"/>
<keyword evidence="2" id="KW-0489">Methyltransferase</keyword>
<dbReference type="GeneID" id="27355534"/>
<evidence type="ECO:0000313" key="7">
    <source>
        <dbReference type="EMBL" id="KIW45037.1"/>
    </source>
</evidence>